<dbReference type="PANTHER" id="PTHR43459:SF1">
    <property type="entry name" value="EG:BACN32G11.4 PROTEIN"/>
    <property type="match status" value="1"/>
</dbReference>
<dbReference type="PANTHER" id="PTHR43459">
    <property type="entry name" value="ENOYL-COA HYDRATASE"/>
    <property type="match status" value="1"/>
</dbReference>
<dbReference type="GO" id="GO:0003824">
    <property type="term" value="F:catalytic activity"/>
    <property type="evidence" value="ECO:0007669"/>
    <property type="project" value="InterPro"/>
</dbReference>
<dbReference type="Pfam" id="PF00378">
    <property type="entry name" value="ECH_1"/>
    <property type="match status" value="1"/>
</dbReference>
<organism evidence="3 4">
    <name type="scientific">Pseudooceanicola pacificus</name>
    <dbReference type="NCBI Taxonomy" id="2676438"/>
    <lineage>
        <taxon>Bacteria</taxon>
        <taxon>Pseudomonadati</taxon>
        <taxon>Pseudomonadota</taxon>
        <taxon>Alphaproteobacteria</taxon>
        <taxon>Rhodobacterales</taxon>
        <taxon>Paracoccaceae</taxon>
        <taxon>Pseudooceanicola</taxon>
    </lineage>
</organism>
<dbReference type="AlphaFoldDB" id="A0A844W693"/>
<dbReference type="SUPFAM" id="SSF52096">
    <property type="entry name" value="ClpP/crotonase"/>
    <property type="match status" value="1"/>
</dbReference>
<reference evidence="3 4" key="1">
    <citation type="submission" date="2019-11" db="EMBL/GenBank/DDBJ databases">
        <title>Pseudooceanicola pacifica sp. nov., isolated from deep-sea sediment of the Pacific Ocean.</title>
        <authorList>
            <person name="Lyu L."/>
        </authorList>
    </citation>
    <scope>NUCLEOTIDE SEQUENCE [LARGE SCALE GENOMIC DNA]</scope>
    <source>
        <strain evidence="3 4">216_PA32_1</strain>
    </source>
</reference>
<dbReference type="InterPro" id="IPR014748">
    <property type="entry name" value="Enoyl-CoA_hydra_C"/>
</dbReference>
<evidence type="ECO:0000313" key="4">
    <source>
        <dbReference type="Proteomes" id="UP000443843"/>
    </source>
</evidence>
<dbReference type="Gene3D" id="3.90.226.10">
    <property type="entry name" value="2-enoyl-CoA Hydratase, Chain A, domain 1"/>
    <property type="match status" value="1"/>
</dbReference>
<dbReference type="InterPro" id="IPR018376">
    <property type="entry name" value="Enoyl-CoA_hyd/isom_CS"/>
</dbReference>
<keyword evidence="4" id="KW-1185">Reference proteome</keyword>
<accession>A0A844W693</accession>
<dbReference type="PROSITE" id="PS00166">
    <property type="entry name" value="ENOYL_COA_HYDRATASE"/>
    <property type="match status" value="1"/>
</dbReference>
<dbReference type="InterPro" id="IPR029045">
    <property type="entry name" value="ClpP/crotonase-like_dom_sf"/>
</dbReference>
<evidence type="ECO:0000256" key="2">
    <source>
        <dbReference type="RuleBase" id="RU003707"/>
    </source>
</evidence>
<dbReference type="InterPro" id="IPR001753">
    <property type="entry name" value="Enoyl-CoA_hydra/iso"/>
</dbReference>
<gene>
    <name evidence="3" type="ORF">GLS40_11150</name>
</gene>
<comment type="caution">
    <text evidence="3">The sequence shown here is derived from an EMBL/GenBank/DDBJ whole genome shotgun (WGS) entry which is preliminary data.</text>
</comment>
<evidence type="ECO:0000313" key="3">
    <source>
        <dbReference type="EMBL" id="MWB78585.1"/>
    </source>
</evidence>
<comment type="similarity">
    <text evidence="1 2">Belongs to the enoyl-CoA hydratase/isomerase family.</text>
</comment>
<dbReference type="RefSeq" id="WP_160382798.1">
    <property type="nucleotide sequence ID" value="NZ_WNXQ01000005.1"/>
</dbReference>
<name>A0A844W693_9RHOB</name>
<evidence type="ECO:0000256" key="1">
    <source>
        <dbReference type="ARBA" id="ARBA00005254"/>
    </source>
</evidence>
<sequence length="264" mass="27790">MTRAVLREDRGPLRILTMNRPEARNAMNADLTAQMLEEGQAAAEDASVRAVILTGAEGYFCVGGDVKNMHAGVGAERSEDQKAADLRSRMEVSRILNEMPKPTIAAIEGAAAGAGLSLALACDFRVCAEDAKLTVAFAKVGLSGDYGGSYFLSQILGAAKLRELYMLSPILSGAEAAQMGLVTRAVESGAALEQAIVLGTRLAEGPTLALGRMKQNFLVTEHGGTLSDLLDSEARNHARSTVTADHKEAAAAFVEKRQPAFKGA</sequence>
<protein>
    <submittedName>
        <fullName evidence="3">Enoyl-CoA hydratase</fullName>
    </submittedName>
</protein>
<dbReference type="Proteomes" id="UP000443843">
    <property type="component" value="Unassembled WGS sequence"/>
</dbReference>
<dbReference type="CDD" id="cd06558">
    <property type="entry name" value="crotonase-like"/>
    <property type="match status" value="1"/>
</dbReference>
<proteinExistence type="inferred from homology"/>
<dbReference type="Gene3D" id="1.10.12.10">
    <property type="entry name" value="Lyase 2-enoyl-coa Hydratase, Chain A, domain 2"/>
    <property type="match status" value="1"/>
</dbReference>
<dbReference type="EMBL" id="WNXQ01000005">
    <property type="protein sequence ID" value="MWB78585.1"/>
    <property type="molecule type" value="Genomic_DNA"/>
</dbReference>